<evidence type="ECO:0000313" key="2">
    <source>
        <dbReference type="Proteomes" id="UP000187203"/>
    </source>
</evidence>
<gene>
    <name evidence="1" type="ORF">COLO4_38095</name>
</gene>
<dbReference type="AlphaFoldDB" id="A0A1R3FX09"/>
<reference evidence="2" key="1">
    <citation type="submission" date="2013-09" db="EMBL/GenBank/DDBJ databases">
        <title>Corchorus olitorius genome sequencing.</title>
        <authorList>
            <person name="Alam M."/>
            <person name="Haque M.S."/>
            <person name="Islam M.S."/>
            <person name="Emdad E.M."/>
            <person name="Islam M.M."/>
            <person name="Ahmed B."/>
            <person name="Halim A."/>
            <person name="Hossen Q.M.M."/>
            <person name="Hossain M.Z."/>
            <person name="Ahmed R."/>
            <person name="Khan M.M."/>
            <person name="Islam R."/>
            <person name="Rashid M.M."/>
            <person name="Khan S.A."/>
            <person name="Rahman M.S."/>
            <person name="Alam M."/>
            <person name="Yahiya A.S."/>
            <person name="Khan M.S."/>
            <person name="Azam M.S."/>
            <person name="Haque T."/>
            <person name="Lashkar M.Z.H."/>
            <person name="Akhand A.I."/>
            <person name="Morshed G."/>
            <person name="Roy S."/>
            <person name="Uddin K.S."/>
            <person name="Rabeya T."/>
            <person name="Hossain A.S."/>
            <person name="Chowdhury A."/>
            <person name="Snigdha A.R."/>
            <person name="Mortoza M.S."/>
            <person name="Matin S.A."/>
            <person name="Hoque S.M.E."/>
            <person name="Islam M.K."/>
            <person name="Roy D.K."/>
            <person name="Haider R."/>
            <person name="Moosa M.M."/>
            <person name="Elias S.M."/>
            <person name="Hasan A.M."/>
            <person name="Jahan S."/>
            <person name="Shafiuddin M."/>
            <person name="Mahmood N."/>
            <person name="Shommy N.S."/>
        </authorList>
    </citation>
    <scope>NUCLEOTIDE SEQUENCE [LARGE SCALE GENOMIC DNA]</scope>
    <source>
        <strain evidence="2">cv. O-4</strain>
    </source>
</reference>
<proteinExistence type="predicted"/>
<dbReference type="EMBL" id="AWUE01024574">
    <property type="protein sequence ID" value="OMO50382.1"/>
    <property type="molecule type" value="Genomic_DNA"/>
</dbReference>
<protein>
    <submittedName>
        <fullName evidence="1">Uncharacterized protein</fullName>
    </submittedName>
</protein>
<evidence type="ECO:0000313" key="1">
    <source>
        <dbReference type="EMBL" id="OMO50382.1"/>
    </source>
</evidence>
<name>A0A1R3FX09_9ROSI</name>
<accession>A0A1R3FX09</accession>
<keyword evidence="2" id="KW-1185">Reference proteome</keyword>
<comment type="caution">
    <text evidence="1">The sequence shown here is derived from an EMBL/GenBank/DDBJ whole genome shotgun (WGS) entry which is preliminary data.</text>
</comment>
<organism evidence="1 2">
    <name type="scientific">Corchorus olitorius</name>
    <dbReference type="NCBI Taxonomy" id="93759"/>
    <lineage>
        <taxon>Eukaryota</taxon>
        <taxon>Viridiplantae</taxon>
        <taxon>Streptophyta</taxon>
        <taxon>Embryophyta</taxon>
        <taxon>Tracheophyta</taxon>
        <taxon>Spermatophyta</taxon>
        <taxon>Magnoliopsida</taxon>
        <taxon>eudicotyledons</taxon>
        <taxon>Gunneridae</taxon>
        <taxon>Pentapetalae</taxon>
        <taxon>rosids</taxon>
        <taxon>malvids</taxon>
        <taxon>Malvales</taxon>
        <taxon>Malvaceae</taxon>
        <taxon>Grewioideae</taxon>
        <taxon>Apeibeae</taxon>
        <taxon>Corchorus</taxon>
    </lineage>
</organism>
<sequence>MNGGKEVSMNTRFFEREGNSCMLSIEMISDLMCWQQGELALDPIR</sequence>
<dbReference type="Proteomes" id="UP000187203">
    <property type="component" value="Unassembled WGS sequence"/>
</dbReference>